<comment type="caution">
    <text evidence="1">The sequence shown here is derived from an EMBL/GenBank/DDBJ whole genome shotgun (WGS) entry which is preliminary data.</text>
</comment>
<dbReference type="Proteomes" id="UP000735302">
    <property type="component" value="Unassembled WGS sequence"/>
</dbReference>
<name>A0AAV3XVG2_9GAST</name>
<organism evidence="1 2">
    <name type="scientific">Plakobranchus ocellatus</name>
    <dbReference type="NCBI Taxonomy" id="259542"/>
    <lineage>
        <taxon>Eukaryota</taxon>
        <taxon>Metazoa</taxon>
        <taxon>Spiralia</taxon>
        <taxon>Lophotrochozoa</taxon>
        <taxon>Mollusca</taxon>
        <taxon>Gastropoda</taxon>
        <taxon>Heterobranchia</taxon>
        <taxon>Euthyneura</taxon>
        <taxon>Panpulmonata</taxon>
        <taxon>Sacoglossa</taxon>
        <taxon>Placobranchoidea</taxon>
        <taxon>Plakobranchidae</taxon>
        <taxon>Plakobranchus</taxon>
    </lineage>
</organism>
<evidence type="ECO:0000313" key="1">
    <source>
        <dbReference type="EMBL" id="GFN74020.1"/>
    </source>
</evidence>
<gene>
    <name evidence="1" type="ORF">PoB_000052600</name>
</gene>
<accession>A0AAV3XVG2</accession>
<evidence type="ECO:0000313" key="2">
    <source>
        <dbReference type="Proteomes" id="UP000735302"/>
    </source>
</evidence>
<protein>
    <submittedName>
        <fullName evidence="1">Neuroligin 4</fullName>
    </submittedName>
</protein>
<proteinExistence type="predicted"/>
<dbReference type="EMBL" id="BLXT01000055">
    <property type="protein sequence ID" value="GFN74020.1"/>
    <property type="molecule type" value="Genomic_DNA"/>
</dbReference>
<keyword evidence="2" id="KW-1185">Reference proteome</keyword>
<dbReference type="AlphaFoldDB" id="A0AAV3XVG2"/>
<reference evidence="1 2" key="1">
    <citation type="journal article" date="2021" name="Elife">
        <title>Chloroplast acquisition without the gene transfer in kleptoplastic sea slugs, Plakobranchus ocellatus.</title>
        <authorList>
            <person name="Maeda T."/>
            <person name="Takahashi S."/>
            <person name="Yoshida T."/>
            <person name="Shimamura S."/>
            <person name="Takaki Y."/>
            <person name="Nagai Y."/>
            <person name="Toyoda A."/>
            <person name="Suzuki Y."/>
            <person name="Arimoto A."/>
            <person name="Ishii H."/>
            <person name="Satoh N."/>
            <person name="Nishiyama T."/>
            <person name="Hasebe M."/>
            <person name="Maruyama T."/>
            <person name="Minagawa J."/>
            <person name="Obokata J."/>
            <person name="Shigenobu S."/>
        </authorList>
    </citation>
    <scope>NUCLEOTIDE SEQUENCE [LARGE SCALE GENOMIC DNA]</scope>
</reference>
<sequence>MVYQLLISQNMLVHTIDRKPQVETSQANDTVFDSPIKADVLHKPLITSSAQHRILCFPHAAYKDTLNHSPVKQFVLPKEPYASQLSL</sequence>